<sequence>MQFSQLTIVLLSIASTAFARIRAGSCDRGAGRFGTCHIPGDGQGYEGFDVDCSQNSPCISDKHPRVPLRCNLIDNSLEALCYNQ</sequence>
<dbReference type="AlphaFoldDB" id="A0A1X7S7M9"/>
<evidence type="ECO:0000313" key="2">
    <source>
        <dbReference type="EMBL" id="SMQ55688.1"/>
    </source>
</evidence>
<reference evidence="2 3" key="1">
    <citation type="submission" date="2016-06" db="EMBL/GenBank/DDBJ databases">
        <authorList>
            <person name="Kjaerup R.B."/>
            <person name="Dalgaard T.S."/>
            <person name="Juul-Madsen H.R."/>
        </authorList>
    </citation>
    <scope>NUCLEOTIDE SEQUENCE [LARGE SCALE GENOMIC DNA]</scope>
</reference>
<gene>
    <name evidence="2" type="ORF">ZT3D7_G10843</name>
</gene>
<protein>
    <submittedName>
        <fullName evidence="2">Uncharacterized protein</fullName>
    </submittedName>
</protein>
<evidence type="ECO:0000256" key="1">
    <source>
        <dbReference type="SAM" id="SignalP"/>
    </source>
</evidence>
<dbReference type="Proteomes" id="UP000215127">
    <property type="component" value="Chromosome 12"/>
</dbReference>
<proteinExistence type="predicted"/>
<organism evidence="2 3">
    <name type="scientific">Zymoseptoria tritici (strain ST99CH_3D7)</name>
    <dbReference type="NCBI Taxonomy" id="1276538"/>
    <lineage>
        <taxon>Eukaryota</taxon>
        <taxon>Fungi</taxon>
        <taxon>Dikarya</taxon>
        <taxon>Ascomycota</taxon>
        <taxon>Pezizomycotina</taxon>
        <taxon>Dothideomycetes</taxon>
        <taxon>Dothideomycetidae</taxon>
        <taxon>Mycosphaerellales</taxon>
        <taxon>Mycosphaerellaceae</taxon>
        <taxon>Zymoseptoria</taxon>
    </lineage>
</organism>
<name>A0A1X7S7M9_ZYMT9</name>
<keyword evidence="1" id="KW-0732">Signal</keyword>
<accession>A0A1X7S7M9</accession>
<feature type="chain" id="PRO_5013141049" evidence="1">
    <location>
        <begin position="20"/>
        <end position="84"/>
    </location>
</feature>
<feature type="signal peptide" evidence="1">
    <location>
        <begin position="1"/>
        <end position="19"/>
    </location>
</feature>
<evidence type="ECO:0000313" key="3">
    <source>
        <dbReference type="Proteomes" id="UP000215127"/>
    </source>
</evidence>
<keyword evidence="3" id="KW-1185">Reference proteome</keyword>
<dbReference type="EMBL" id="LT853703">
    <property type="protein sequence ID" value="SMQ55688.1"/>
    <property type="molecule type" value="Genomic_DNA"/>
</dbReference>